<dbReference type="Gene3D" id="2.60.120.560">
    <property type="entry name" value="Exo-inulinase, domain 1"/>
    <property type="match status" value="1"/>
</dbReference>
<dbReference type="InterPro" id="IPR010496">
    <property type="entry name" value="AL/BT2_dom"/>
</dbReference>
<keyword evidence="1" id="KW-0732">Signal</keyword>
<proteinExistence type="predicted"/>
<evidence type="ECO:0000313" key="3">
    <source>
        <dbReference type="EMBL" id="MBB3046981.1"/>
    </source>
</evidence>
<name>A0A7W4Z6K0_9GAMM</name>
<evidence type="ECO:0000313" key="4">
    <source>
        <dbReference type="Proteomes" id="UP000537130"/>
    </source>
</evidence>
<evidence type="ECO:0000256" key="1">
    <source>
        <dbReference type="SAM" id="SignalP"/>
    </source>
</evidence>
<dbReference type="RefSeq" id="WP_183409632.1">
    <property type="nucleotide sequence ID" value="NZ_JACHWY010000001.1"/>
</dbReference>
<protein>
    <recommendedName>
        <fullName evidence="2">3-keto-alpha-glucoside-1,2-lyase/3-keto-2-hydroxy-glucal hydratase domain-containing protein</fullName>
    </recommendedName>
</protein>
<feature type="signal peptide" evidence="1">
    <location>
        <begin position="1"/>
        <end position="20"/>
    </location>
</feature>
<reference evidence="3 4" key="1">
    <citation type="submission" date="2020-08" db="EMBL/GenBank/DDBJ databases">
        <title>Genomic Encyclopedia of Type Strains, Phase III (KMG-III): the genomes of soil and plant-associated and newly described type strains.</title>
        <authorList>
            <person name="Whitman W."/>
        </authorList>
    </citation>
    <scope>NUCLEOTIDE SEQUENCE [LARGE SCALE GENOMIC DNA]</scope>
    <source>
        <strain evidence="3 4">CECT 8654</strain>
    </source>
</reference>
<accession>A0A7W4Z6K0</accession>
<comment type="caution">
    <text evidence="3">The sequence shown here is derived from an EMBL/GenBank/DDBJ whole genome shotgun (WGS) entry which is preliminary data.</text>
</comment>
<keyword evidence="4" id="KW-1185">Reference proteome</keyword>
<evidence type="ECO:0000259" key="2">
    <source>
        <dbReference type="Pfam" id="PF06439"/>
    </source>
</evidence>
<gene>
    <name evidence="3" type="ORF">FHR99_001217</name>
</gene>
<dbReference type="EMBL" id="JACHWY010000001">
    <property type="protein sequence ID" value="MBB3046981.1"/>
    <property type="molecule type" value="Genomic_DNA"/>
</dbReference>
<sequence>MKLRWLAALTLWLCSLPAFAANTLSDEEVAQGWQLLFDGHSFAGWRNYSAEPGAPVEGWEIENGSLKMVRAVSEFRYALNFINPFVEHPLLDLMTEQTFENFELSIDWKISEGGNSGIFYLIPDDNEDLPWRLGVEMQVLDNKRHSDGAIRTHRAGDLYDLVSSSEDAALPVGEWNTARIRVEGSRLTHWLNDVKVVEIDRCSERWRKAVAQSKFTKRENYGMARRGHILLQDHGDLVWYRAIKLKPLPASDDELLCPSR</sequence>
<organism evidence="3 4">
    <name type="scientific">Litorivivens lipolytica</name>
    <dbReference type="NCBI Taxonomy" id="1524264"/>
    <lineage>
        <taxon>Bacteria</taxon>
        <taxon>Pseudomonadati</taxon>
        <taxon>Pseudomonadota</taxon>
        <taxon>Gammaproteobacteria</taxon>
        <taxon>Litorivivens</taxon>
    </lineage>
</organism>
<dbReference type="Proteomes" id="UP000537130">
    <property type="component" value="Unassembled WGS sequence"/>
</dbReference>
<feature type="domain" description="3-keto-alpha-glucoside-1,2-lyase/3-keto-2-hydroxy-glucal hydratase" evidence="2">
    <location>
        <begin position="32"/>
        <end position="246"/>
    </location>
</feature>
<dbReference type="Pfam" id="PF06439">
    <property type="entry name" value="3keto-disac_hyd"/>
    <property type="match status" value="1"/>
</dbReference>
<feature type="chain" id="PRO_5031570074" description="3-keto-alpha-glucoside-1,2-lyase/3-keto-2-hydroxy-glucal hydratase domain-containing protein" evidence="1">
    <location>
        <begin position="21"/>
        <end position="260"/>
    </location>
</feature>
<dbReference type="GO" id="GO:0016787">
    <property type="term" value="F:hydrolase activity"/>
    <property type="evidence" value="ECO:0007669"/>
    <property type="project" value="InterPro"/>
</dbReference>
<dbReference type="AlphaFoldDB" id="A0A7W4Z6K0"/>